<dbReference type="Proteomes" id="UP000696280">
    <property type="component" value="Unassembled WGS sequence"/>
</dbReference>
<evidence type="ECO:0000313" key="3">
    <source>
        <dbReference type="Proteomes" id="UP000696280"/>
    </source>
</evidence>
<accession>A0A9N9PIU7</accession>
<feature type="compositionally biased region" description="Polar residues" evidence="1">
    <location>
        <begin position="234"/>
        <end position="252"/>
    </location>
</feature>
<sequence>MPSSIAYPPDQGKLLGGTWEIVKLCLNEWLASTEALEGFQTALIARRLPDQKLIQKASLPLNHDMDMFYIQCSHQDSHKHEGNPAYNPRFTIATTIEPRTIPTIGSRTIVRGDALNQFSNTPQDAQAAPTTINEPEIPSETKIQPSQNDKKSYPVVCTSLPFQMIEYAQSHPPNDNFLQSTLMRHAILVQQVSEVFGCAESPTIRRMVEGKIKKDKIQKESNDMGTLCDDEQPTSDTSQRHLAQGKSPSESAVTIWREGKGKIVLYAPKPLERPESTKSWAQEKDEVYNTRLIHPSLEGVEESVSAKWR</sequence>
<comment type="caution">
    <text evidence="2">The sequence shown here is derived from an EMBL/GenBank/DDBJ whole genome shotgun (WGS) entry which is preliminary data.</text>
</comment>
<dbReference type="AlphaFoldDB" id="A0A9N9PIU7"/>
<proteinExistence type="predicted"/>
<gene>
    <name evidence="2" type="ORF">HYFRA_00008653</name>
</gene>
<feature type="region of interest" description="Disordered" evidence="1">
    <location>
        <begin position="119"/>
        <end position="150"/>
    </location>
</feature>
<dbReference type="EMBL" id="CAJVRL010000058">
    <property type="protein sequence ID" value="CAG8954964.1"/>
    <property type="molecule type" value="Genomic_DNA"/>
</dbReference>
<organism evidence="2 3">
    <name type="scientific">Hymenoscyphus fraxineus</name>
    <dbReference type="NCBI Taxonomy" id="746836"/>
    <lineage>
        <taxon>Eukaryota</taxon>
        <taxon>Fungi</taxon>
        <taxon>Dikarya</taxon>
        <taxon>Ascomycota</taxon>
        <taxon>Pezizomycotina</taxon>
        <taxon>Leotiomycetes</taxon>
        <taxon>Helotiales</taxon>
        <taxon>Helotiaceae</taxon>
        <taxon>Hymenoscyphus</taxon>
    </lineage>
</organism>
<evidence type="ECO:0000256" key="1">
    <source>
        <dbReference type="SAM" id="MobiDB-lite"/>
    </source>
</evidence>
<feature type="region of interest" description="Disordered" evidence="1">
    <location>
        <begin position="218"/>
        <end position="255"/>
    </location>
</feature>
<evidence type="ECO:0000313" key="2">
    <source>
        <dbReference type="EMBL" id="CAG8954964.1"/>
    </source>
</evidence>
<keyword evidence="3" id="KW-1185">Reference proteome</keyword>
<reference evidence="2" key="1">
    <citation type="submission" date="2021-07" db="EMBL/GenBank/DDBJ databases">
        <authorList>
            <person name="Durling M."/>
        </authorList>
    </citation>
    <scope>NUCLEOTIDE SEQUENCE</scope>
</reference>
<feature type="compositionally biased region" description="Polar residues" evidence="1">
    <location>
        <begin position="119"/>
        <end position="133"/>
    </location>
</feature>
<protein>
    <submittedName>
        <fullName evidence="2">Uncharacterized protein</fullName>
    </submittedName>
</protein>
<name>A0A9N9PIU7_9HELO</name>